<evidence type="ECO:0000313" key="1">
    <source>
        <dbReference type="EMBL" id="PUU82759.1"/>
    </source>
</evidence>
<sequence>MPTPNGPLQEFFSRFNFQRYTYDPHKPPLEEFERLCQARQWGPSKIRKHKTAFLLIVEREQDLSRGLAAPNAPLQDFFSQFNFQRYTYDPHNPALEEFKRLCRERQWGPSKIREHETAFLLAVEREKDLGGSLAGPNAPLQEFFSQFNFREYTYDPHTPAPEEFKRLCEARRWGASKIREHETAFLLAVEREQDLRGGLTGPNVIEFFRKYEYQRFTYDLDAPIQSEFQRLVKLRGWGEVNLSKVTEQFNKAVALDARDKSGYAAPEPTDSEDLEEEEVDLLVDWMWKQECCEYSYRGALPEINFKKLKGWERVYGESEGEFESLHKGFNQVVEKVFDSLLDELCEITEITGIKPWQLLVGLYGQGQQDVEKQDAGIILKNIFVNIFDFLDAFQKIPSNLRTTDGQEFLRRLKPLAVELQFPNDMILGVYSFLTGRVYPAPRASKDGTLVLLLQRIKRYWEGSEAAARRFGMEAGDELQVAKQQGRLGIRRLLLSRPWECFNRR</sequence>
<name>A0A2T7A4U4_TUBBO</name>
<evidence type="ECO:0000313" key="2">
    <source>
        <dbReference type="Proteomes" id="UP000244722"/>
    </source>
</evidence>
<keyword evidence="2" id="KW-1185">Reference proteome</keyword>
<dbReference type="Proteomes" id="UP000244722">
    <property type="component" value="Unassembled WGS sequence"/>
</dbReference>
<comment type="caution">
    <text evidence="1">The sequence shown here is derived from an EMBL/GenBank/DDBJ whole genome shotgun (WGS) entry which is preliminary data.</text>
</comment>
<dbReference type="OrthoDB" id="6105938at2759"/>
<accession>A0A2T7A4U4</accession>
<dbReference type="EMBL" id="NESQ01000022">
    <property type="protein sequence ID" value="PUU82759.1"/>
    <property type="molecule type" value="Genomic_DNA"/>
</dbReference>
<organism evidence="1 2">
    <name type="scientific">Tuber borchii</name>
    <name type="common">White truffle</name>
    <dbReference type="NCBI Taxonomy" id="42251"/>
    <lineage>
        <taxon>Eukaryota</taxon>
        <taxon>Fungi</taxon>
        <taxon>Dikarya</taxon>
        <taxon>Ascomycota</taxon>
        <taxon>Pezizomycotina</taxon>
        <taxon>Pezizomycetes</taxon>
        <taxon>Pezizales</taxon>
        <taxon>Tuberaceae</taxon>
        <taxon>Tuber</taxon>
    </lineage>
</organism>
<protein>
    <submittedName>
        <fullName evidence="1">Uncharacterized protein</fullName>
    </submittedName>
</protein>
<reference evidence="1 2" key="1">
    <citation type="submission" date="2017-04" db="EMBL/GenBank/DDBJ databases">
        <title>Draft genome sequence of Tuber borchii Vittad., a whitish edible truffle.</title>
        <authorList>
            <consortium name="DOE Joint Genome Institute"/>
            <person name="Murat C."/>
            <person name="Kuo A."/>
            <person name="Barry K.W."/>
            <person name="Clum A."/>
            <person name="Dockter R.B."/>
            <person name="Fauchery L."/>
            <person name="Iotti M."/>
            <person name="Kohler A."/>
            <person name="Labutti K."/>
            <person name="Lindquist E.A."/>
            <person name="Lipzen A."/>
            <person name="Ohm R.A."/>
            <person name="Wang M."/>
            <person name="Grigoriev I.V."/>
            <person name="Zambonelli A."/>
            <person name="Martin F.M."/>
        </authorList>
    </citation>
    <scope>NUCLEOTIDE SEQUENCE [LARGE SCALE GENOMIC DNA]</scope>
    <source>
        <strain evidence="1 2">Tbo3840</strain>
    </source>
</reference>
<proteinExistence type="predicted"/>
<gene>
    <name evidence="1" type="ORF">B9Z19DRAFT_1120145</name>
</gene>
<dbReference type="AlphaFoldDB" id="A0A2T7A4U4"/>